<feature type="compositionally biased region" description="Pro residues" evidence="5">
    <location>
        <begin position="530"/>
        <end position="539"/>
    </location>
</feature>
<dbReference type="RefSeq" id="WP_165025894.1">
    <property type="nucleotide sequence ID" value="NZ_JAAKZF010000007.1"/>
</dbReference>
<dbReference type="SMART" id="SM00487">
    <property type="entry name" value="DEXDc"/>
    <property type="match status" value="1"/>
</dbReference>
<accession>A0A6G4W9C0</accession>
<dbReference type="FunFam" id="3.40.50.300:FF:002125">
    <property type="entry name" value="ATP-dependent helicase HrpB"/>
    <property type="match status" value="1"/>
</dbReference>
<keyword evidence="1" id="KW-0547">Nucleotide-binding</keyword>
<dbReference type="NCBIfam" id="TIGR01970">
    <property type="entry name" value="DEAH_box_HrpB"/>
    <property type="match status" value="1"/>
</dbReference>
<dbReference type="Gene3D" id="1.20.120.1080">
    <property type="match status" value="1"/>
</dbReference>
<feature type="domain" description="Helicase C-terminal" evidence="7">
    <location>
        <begin position="201"/>
        <end position="374"/>
    </location>
</feature>
<dbReference type="SMART" id="SM00847">
    <property type="entry name" value="HA2"/>
    <property type="match status" value="1"/>
</dbReference>
<gene>
    <name evidence="8" type="primary">hrpB</name>
    <name evidence="8" type="ORF">G6N73_08200</name>
</gene>
<evidence type="ECO:0000256" key="4">
    <source>
        <dbReference type="ARBA" id="ARBA00022840"/>
    </source>
</evidence>
<dbReference type="InterPro" id="IPR049614">
    <property type="entry name" value="HrpB_DEXH"/>
</dbReference>
<dbReference type="CDD" id="cd18791">
    <property type="entry name" value="SF2_C_RHA"/>
    <property type="match status" value="1"/>
</dbReference>
<dbReference type="EMBL" id="JAAKZF010000007">
    <property type="protein sequence ID" value="NGO51164.1"/>
    <property type="molecule type" value="Genomic_DNA"/>
</dbReference>
<dbReference type="SUPFAM" id="SSF52540">
    <property type="entry name" value="P-loop containing nucleoside triphosphate hydrolases"/>
    <property type="match status" value="2"/>
</dbReference>
<dbReference type="AlphaFoldDB" id="A0A6G4W9C0"/>
<evidence type="ECO:0000259" key="7">
    <source>
        <dbReference type="PROSITE" id="PS51194"/>
    </source>
</evidence>
<name>A0A6G4W9C0_9HYPH</name>
<dbReference type="PIRSF" id="PIRSF005496">
    <property type="entry name" value="ATP_hel_hrpB"/>
    <property type="match status" value="1"/>
</dbReference>
<dbReference type="InterPro" id="IPR007502">
    <property type="entry name" value="Helicase-assoc_dom"/>
</dbReference>
<evidence type="ECO:0000313" key="9">
    <source>
        <dbReference type="Proteomes" id="UP001642900"/>
    </source>
</evidence>
<keyword evidence="2" id="KW-0378">Hydrolase</keyword>
<dbReference type="PROSITE" id="PS51194">
    <property type="entry name" value="HELICASE_CTER"/>
    <property type="match status" value="1"/>
</dbReference>
<keyword evidence="3 8" id="KW-0347">Helicase</keyword>
<dbReference type="GO" id="GO:0016787">
    <property type="term" value="F:hydrolase activity"/>
    <property type="evidence" value="ECO:0007669"/>
    <property type="project" value="UniProtKB-KW"/>
</dbReference>
<comment type="caution">
    <text evidence="8">The sequence shown here is derived from an EMBL/GenBank/DDBJ whole genome shotgun (WGS) entry which is preliminary data.</text>
</comment>
<dbReference type="CDD" id="cd17990">
    <property type="entry name" value="DEXHc_HrpB"/>
    <property type="match status" value="1"/>
</dbReference>
<dbReference type="GO" id="GO:0005524">
    <property type="term" value="F:ATP binding"/>
    <property type="evidence" value="ECO:0007669"/>
    <property type="project" value="UniProtKB-KW"/>
</dbReference>
<dbReference type="InterPro" id="IPR010225">
    <property type="entry name" value="HrpB"/>
</dbReference>
<dbReference type="Gene3D" id="3.40.50.300">
    <property type="entry name" value="P-loop containing nucleotide triphosphate hydrolases"/>
    <property type="match status" value="2"/>
</dbReference>
<dbReference type="Proteomes" id="UP001642900">
    <property type="component" value="Unassembled WGS sequence"/>
</dbReference>
<dbReference type="InterPro" id="IPR013689">
    <property type="entry name" value="RNA_helicase_ATP-dep_HrpB_C"/>
</dbReference>
<keyword evidence="4" id="KW-0067">ATP-binding</keyword>
<organism evidence="8 9">
    <name type="scientific">Allomesorhizobium camelthorni</name>
    <dbReference type="NCBI Taxonomy" id="475069"/>
    <lineage>
        <taxon>Bacteria</taxon>
        <taxon>Pseudomonadati</taxon>
        <taxon>Pseudomonadota</taxon>
        <taxon>Alphaproteobacteria</taxon>
        <taxon>Hyphomicrobiales</taxon>
        <taxon>Phyllobacteriaceae</taxon>
        <taxon>Allomesorhizobium</taxon>
    </lineage>
</organism>
<dbReference type="InterPro" id="IPR001650">
    <property type="entry name" value="Helicase_C-like"/>
</dbReference>
<dbReference type="PANTHER" id="PTHR43519:SF1">
    <property type="entry name" value="ATP-DEPENDENT RNA HELICASE HRPB"/>
    <property type="match status" value="1"/>
</dbReference>
<dbReference type="InterPro" id="IPR027417">
    <property type="entry name" value="P-loop_NTPase"/>
</dbReference>
<dbReference type="Pfam" id="PF00270">
    <property type="entry name" value="DEAD"/>
    <property type="match status" value="1"/>
</dbReference>
<evidence type="ECO:0000256" key="1">
    <source>
        <dbReference type="ARBA" id="ARBA00022741"/>
    </source>
</evidence>
<dbReference type="SMART" id="SM00490">
    <property type="entry name" value="HELICc"/>
    <property type="match status" value="1"/>
</dbReference>
<evidence type="ECO:0000256" key="3">
    <source>
        <dbReference type="ARBA" id="ARBA00022806"/>
    </source>
</evidence>
<evidence type="ECO:0000256" key="2">
    <source>
        <dbReference type="ARBA" id="ARBA00022801"/>
    </source>
</evidence>
<evidence type="ECO:0000256" key="5">
    <source>
        <dbReference type="SAM" id="MobiDB-lite"/>
    </source>
</evidence>
<evidence type="ECO:0000313" key="8">
    <source>
        <dbReference type="EMBL" id="NGO51164.1"/>
    </source>
</evidence>
<dbReference type="PROSITE" id="PS51192">
    <property type="entry name" value="HELICASE_ATP_BIND_1"/>
    <property type="match status" value="1"/>
</dbReference>
<dbReference type="Pfam" id="PF00271">
    <property type="entry name" value="Helicase_C"/>
    <property type="match status" value="1"/>
</dbReference>
<dbReference type="InterPro" id="IPR011545">
    <property type="entry name" value="DEAD/DEAH_box_helicase_dom"/>
</dbReference>
<proteinExistence type="predicted"/>
<feature type="compositionally biased region" description="Basic and acidic residues" evidence="5">
    <location>
        <begin position="516"/>
        <end position="526"/>
    </location>
</feature>
<dbReference type="GO" id="GO:0003676">
    <property type="term" value="F:nucleic acid binding"/>
    <property type="evidence" value="ECO:0007669"/>
    <property type="project" value="InterPro"/>
</dbReference>
<reference evidence="8 9" key="1">
    <citation type="submission" date="2020-02" db="EMBL/GenBank/DDBJ databases">
        <title>Genome sequence of strain CCNWXJ40-4.</title>
        <authorList>
            <person name="Gao J."/>
            <person name="Sun J."/>
        </authorList>
    </citation>
    <scope>NUCLEOTIDE SEQUENCE [LARGE SCALE GENOMIC DNA]</scope>
    <source>
        <strain evidence="8 9">CCNWXJ 40-4</strain>
    </source>
</reference>
<sequence length="866" mass="92285">MTVRTLPDLPVTAILPALLQALENKGKAVLVAPPGAGKTTLAPLALLDAPWLGAGRILLLEPRRLAARAAARRMAELLGEEVGGTVGYAMRMERRVSAATRVLVVTEGVLARTILDDPELPGISAILFDEFHERSLDGDFGLALALDVQGALRPDLRLLVMSATLDGARVAKLLGDAPVIESQGRSFPVDVRYDERPAGMPVEDAMAKAIREALVAEPGSVLAFLPGQREIERTAERLEGRTGGDVDIAPLYGMLDGMAQDAAIKPARPGRRKVVLATSIAETSITIDGVRVVIDSGLSRLPKYEPATGLTRLETVRVSRASADQRAGRAGRTQPGVAIRLWRAEQTAALPAFTPPEILEADLSSLVLDCVAFGVADPASLAFLDPPPAPALAEAWALLADLDAIDPAGRPTPAGEAMRKLALPVRLAHMVAEAAKDGHPYEAAMLAVLITERGLGGDSVDLERRLMRFRAEKSPRANAARQLAERLARQAPSLPPAGRVSAKPTGGGGSASLSAPDRHSFSERKARSSPPRPGPPGHPPLKGEGKGVGALLISAWPDRVAKARGAHGRFVLANGSGAMLDAADPLAGEAFLVVADLQGKAQNARIAAAAPVSISEIRDALGARIVKQVDSSFDPEKRAVRVRETERLGAIVLSERMLPPPTGAEADRAILDALRAHGLALLPWSREAETLRHRLQWLHRGLGAPWPDVSDEALLTSLDDWLAPFLSGEASFQRIDAGVLHAGLMSLVPHDLQRRIASLAPTHFDAPSGSHLPIRYDGEWPVLAVRVQELFGLDRHPSIAGGTVPLTLELLSPAHRPIQTTRDLPGFWRGSWADVRADMRGRYPKHVWPEDPVSAEATARAKPRVK</sequence>
<dbReference type="GO" id="GO:0004386">
    <property type="term" value="F:helicase activity"/>
    <property type="evidence" value="ECO:0007669"/>
    <property type="project" value="UniProtKB-KW"/>
</dbReference>
<dbReference type="InterPro" id="IPR014001">
    <property type="entry name" value="Helicase_ATP-bd"/>
</dbReference>
<dbReference type="Pfam" id="PF08482">
    <property type="entry name" value="HrpB_C"/>
    <property type="match status" value="1"/>
</dbReference>
<dbReference type="PANTHER" id="PTHR43519">
    <property type="entry name" value="ATP-DEPENDENT RNA HELICASE HRPB"/>
    <property type="match status" value="1"/>
</dbReference>
<feature type="domain" description="Helicase ATP-binding" evidence="6">
    <location>
        <begin position="19"/>
        <end position="183"/>
    </location>
</feature>
<protein>
    <submittedName>
        <fullName evidence="8">ATP-dependent helicase HrpB</fullName>
    </submittedName>
</protein>
<feature type="region of interest" description="Disordered" evidence="5">
    <location>
        <begin position="488"/>
        <end position="546"/>
    </location>
</feature>
<evidence type="ECO:0000259" key="6">
    <source>
        <dbReference type="PROSITE" id="PS51192"/>
    </source>
</evidence>
<keyword evidence="9" id="KW-1185">Reference proteome</keyword>